<dbReference type="GO" id="GO:0005737">
    <property type="term" value="C:cytoplasm"/>
    <property type="evidence" value="ECO:0007669"/>
    <property type="project" value="UniProtKB-SubCell"/>
</dbReference>
<dbReference type="Proteomes" id="UP001620645">
    <property type="component" value="Unassembled WGS sequence"/>
</dbReference>
<dbReference type="SMART" id="SM00320">
    <property type="entry name" value="WD40"/>
    <property type="match status" value="6"/>
</dbReference>
<dbReference type="InterPro" id="IPR050687">
    <property type="entry name" value="Dynein_IC"/>
</dbReference>
<protein>
    <recommendedName>
        <fullName evidence="8">Cytoplasmic dynein intermediate chain</fullName>
    </recommendedName>
</protein>
<reference evidence="6 7" key="1">
    <citation type="submission" date="2024-10" db="EMBL/GenBank/DDBJ databases">
        <authorList>
            <person name="Kim D."/>
        </authorList>
    </citation>
    <scope>NUCLEOTIDE SEQUENCE [LARGE SCALE GENOMIC DNA]</scope>
    <source>
        <strain evidence="6">Taebaek</strain>
    </source>
</reference>
<keyword evidence="2" id="KW-0963">Cytoplasm</keyword>
<organism evidence="6 7">
    <name type="scientific">Heterodera schachtii</name>
    <name type="common">Sugarbeet cyst nematode worm</name>
    <name type="synonym">Tylenchus schachtii</name>
    <dbReference type="NCBI Taxonomy" id="97005"/>
    <lineage>
        <taxon>Eukaryota</taxon>
        <taxon>Metazoa</taxon>
        <taxon>Ecdysozoa</taxon>
        <taxon>Nematoda</taxon>
        <taxon>Chromadorea</taxon>
        <taxon>Rhabditida</taxon>
        <taxon>Tylenchina</taxon>
        <taxon>Tylenchomorpha</taxon>
        <taxon>Tylenchoidea</taxon>
        <taxon>Heteroderidae</taxon>
        <taxon>Heteroderinae</taxon>
        <taxon>Heterodera</taxon>
    </lineage>
</organism>
<dbReference type="InterPro" id="IPR001680">
    <property type="entry name" value="WD40_rpt"/>
</dbReference>
<evidence type="ECO:0000313" key="7">
    <source>
        <dbReference type="Proteomes" id="UP001620645"/>
    </source>
</evidence>
<proteinExistence type="predicted"/>
<evidence type="ECO:0008006" key="8">
    <source>
        <dbReference type="Google" id="ProtNLM"/>
    </source>
</evidence>
<dbReference type="AlphaFoldDB" id="A0ABD2KBT2"/>
<dbReference type="PANTHER" id="PTHR12442">
    <property type="entry name" value="DYNEIN INTERMEDIATE CHAIN"/>
    <property type="match status" value="1"/>
</dbReference>
<dbReference type="PANTHER" id="PTHR12442:SF22">
    <property type="entry name" value="CYTOPLASMIC DYNEIN 1 INTERMEDIATE CHAIN-RELATED"/>
    <property type="match status" value="1"/>
</dbReference>
<evidence type="ECO:0000313" key="6">
    <source>
        <dbReference type="EMBL" id="KAL3100400.1"/>
    </source>
</evidence>
<gene>
    <name evidence="6" type="ORF">niasHS_001703</name>
</gene>
<keyword evidence="7" id="KW-1185">Reference proteome</keyword>
<sequence>MSEQDYDQRERQRELEEKKRKLAEMKAAKLRHKGERMHGKRIENVTSRSTMTPAELDAMMADLGIQPRTNREEAPSDPSSAHSSARECNGGLLHLDANDARSKSPRRPQKLELVSMQPVTIQPKNEFISYCKTTQTDEERGRHSHGEFSMGSQEFAFDELSIDEEAAAGQIEGAMEESPTMEVRKQLKNLHFHHYSSHSTQKDVSCDDHQTQTHVKIPPLSDEEKRKILGSAAFTRYFQHASRVIERAIVEESDVFVDYVNDGTRSDTMDDNKREVLKLDRKIVAAASIGILGQQHKALQQHQQQQQQQLTSNGTTTAAGGGRPVCAIEFSTIFPELVAVCHDRDKDEPLAPDSVINVWNTRFKTASPEMTFTSSSRVMSMTWDMFNANIIFGACYSGQICIWDTRVNKRMPVCKTPLTAKAHTQPLLCMRMVGTANAHDLVTISTDGRMCSWSIDNLQSPIEATELTCNRTKKPICALSMAFLHNSINNYVLGTEEGELYIGDRHAASGESSRSIAAHQLPITALDTHRALGAIDFSSLCLTCSMDFGIKLWNIKSQKSAPLLTLDRKHKFYVTDVQWSPVHPAVFASLSAEGMLNLWNINMNTEKPITSVALGEPGTKFQWSHNGQQIVAGDESGAVHIFDVHESMYNARPSEWDTLKNVLTDLAV</sequence>
<dbReference type="SUPFAM" id="SSF50978">
    <property type="entry name" value="WD40 repeat-like"/>
    <property type="match status" value="1"/>
</dbReference>
<accession>A0ABD2KBT2</accession>
<dbReference type="EMBL" id="JBICCN010000031">
    <property type="protein sequence ID" value="KAL3100400.1"/>
    <property type="molecule type" value="Genomic_DNA"/>
</dbReference>
<keyword evidence="3" id="KW-0853">WD repeat</keyword>
<comment type="subcellular location">
    <subcellularLocation>
        <location evidence="1">Cytoplasm</location>
    </subcellularLocation>
</comment>
<evidence type="ECO:0000256" key="5">
    <source>
        <dbReference type="SAM" id="MobiDB-lite"/>
    </source>
</evidence>
<dbReference type="InterPro" id="IPR015943">
    <property type="entry name" value="WD40/YVTN_repeat-like_dom_sf"/>
</dbReference>
<name>A0ABD2KBT2_HETSC</name>
<keyword evidence="4" id="KW-0677">Repeat</keyword>
<evidence type="ECO:0000256" key="1">
    <source>
        <dbReference type="ARBA" id="ARBA00004496"/>
    </source>
</evidence>
<feature type="region of interest" description="Disordered" evidence="5">
    <location>
        <begin position="1"/>
        <end position="87"/>
    </location>
</feature>
<evidence type="ECO:0000256" key="3">
    <source>
        <dbReference type="ARBA" id="ARBA00022574"/>
    </source>
</evidence>
<dbReference type="InterPro" id="IPR036322">
    <property type="entry name" value="WD40_repeat_dom_sf"/>
</dbReference>
<evidence type="ECO:0000256" key="4">
    <source>
        <dbReference type="ARBA" id="ARBA00022737"/>
    </source>
</evidence>
<evidence type="ECO:0000256" key="2">
    <source>
        <dbReference type="ARBA" id="ARBA00022490"/>
    </source>
</evidence>
<feature type="compositionally biased region" description="Basic and acidic residues" evidence="5">
    <location>
        <begin position="1"/>
        <end position="27"/>
    </location>
</feature>
<dbReference type="Gene3D" id="2.130.10.10">
    <property type="entry name" value="YVTN repeat-like/Quinoprotein amine dehydrogenase"/>
    <property type="match status" value="2"/>
</dbReference>
<comment type="caution">
    <text evidence="6">The sequence shown here is derived from an EMBL/GenBank/DDBJ whole genome shotgun (WGS) entry which is preliminary data.</text>
</comment>